<evidence type="ECO:0000313" key="8">
    <source>
        <dbReference type="Proteomes" id="UP000175971"/>
    </source>
</evidence>
<organism evidence="7 8">
    <name type="scientific">Streptomyces nanshensis</name>
    <dbReference type="NCBI Taxonomy" id="518642"/>
    <lineage>
        <taxon>Bacteria</taxon>
        <taxon>Bacillati</taxon>
        <taxon>Actinomycetota</taxon>
        <taxon>Actinomycetes</taxon>
        <taxon>Kitasatosporales</taxon>
        <taxon>Streptomycetaceae</taxon>
        <taxon>Streptomyces</taxon>
    </lineage>
</organism>
<protein>
    <submittedName>
        <fullName evidence="7">Integrase</fullName>
    </submittedName>
</protein>
<dbReference type="InterPro" id="IPR004107">
    <property type="entry name" value="Integrase_SAM-like_N"/>
</dbReference>
<dbReference type="PANTHER" id="PTHR30349">
    <property type="entry name" value="PHAGE INTEGRASE-RELATED"/>
    <property type="match status" value="1"/>
</dbReference>
<dbReference type="InterPro" id="IPR050090">
    <property type="entry name" value="Tyrosine_recombinase_XerCD"/>
</dbReference>
<evidence type="ECO:0000256" key="1">
    <source>
        <dbReference type="ARBA" id="ARBA00022908"/>
    </source>
</evidence>
<dbReference type="AlphaFoldDB" id="A0A1E7LX37"/>
<keyword evidence="8" id="KW-1185">Reference proteome</keyword>
<dbReference type="PATRIC" id="fig|518642.7.peg.9351"/>
<feature type="domain" description="Core-binding (CB)" evidence="6">
    <location>
        <begin position="40"/>
        <end position="140"/>
    </location>
</feature>
<dbReference type="InterPro" id="IPR010998">
    <property type="entry name" value="Integrase_recombinase_N"/>
</dbReference>
<evidence type="ECO:0000313" key="7">
    <source>
        <dbReference type="EMBL" id="OEV20754.1"/>
    </source>
</evidence>
<dbReference type="InterPro" id="IPR011010">
    <property type="entry name" value="DNA_brk_join_enz"/>
</dbReference>
<dbReference type="GO" id="GO:0003677">
    <property type="term" value="F:DNA binding"/>
    <property type="evidence" value="ECO:0007669"/>
    <property type="project" value="UniProtKB-UniRule"/>
</dbReference>
<keyword evidence="3" id="KW-0233">DNA recombination</keyword>
<name>A0A1E7LX37_9ACTN</name>
<dbReference type="SUPFAM" id="SSF56349">
    <property type="entry name" value="DNA breaking-rejoining enzymes"/>
    <property type="match status" value="1"/>
</dbReference>
<evidence type="ECO:0000259" key="5">
    <source>
        <dbReference type="PROSITE" id="PS51898"/>
    </source>
</evidence>
<dbReference type="PROSITE" id="PS51898">
    <property type="entry name" value="TYR_RECOMBINASE"/>
    <property type="match status" value="1"/>
</dbReference>
<dbReference type="Proteomes" id="UP000175971">
    <property type="component" value="Unassembled WGS sequence"/>
</dbReference>
<keyword evidence="1" id="KW-0229">DNA integration</keyword>
<dbReference type="OrthoDB" id="9803188at2"/>
<feature type="domain" description="Tyr recombinase" evidence="5">
    <location>
        <begin position="187"/>
        <end position="375"/>
    </location>
</feature>
<dbReference type="Gene3D" id="1.10.443.10">
    <property type="entry name" value="Intergrase catalytic core"/>
    <property type="match status" value="1"/>
</dbReference>
<dbReference type="Pfam" id="PF02899">
    <property type="entry name" value="Phage_int_SAM_1"/>
    <property type="match status" value="1"/>
</dbReference>
<dbReference type="GO" id="GO:0006310">
    <property type="term" value="P:DNA recombination"/>
    <property type="evidence" value="ECO:0007669"/>
    <property type="project" value="UniProtKB-KW"/>
</dbReference>
<dbReference type="InterPro" id="IPR013762">
    <property type="entry name" value="Integrase-like_cat_sf"/>
</dbReference>
<evidence type="ECO:0000256" key="3">
    <source>
        <dbReference type="ARBA" id="ARBA00023172"/>
    </source>
</evidence>
<evidence type="ECO:0000256" key="2">
    <source>
        <dbReference type="ARBA" id="ARBA00023125"/>
    </source>
</evidence>
<keyword evidence="2 4" id="KW-0238">DNA-binding</keyword>
<proteinExistence type="predicted"/>
<dbReference type="EMBL" id="LJGZ01000021">
    <property type="protein sequence ID" value="OEV20754.1"/>
    <property type="molecule type" value="Genomic_DNA"/>
</dbReference>
<dbReference type="Pfam" id="PF00589">
    <property type="entry name" value="Phage_integrase"/>
    <property type="match status" value="1"/>
</dbReference>
<comment type="caution">
    <text evidence="7">The sequence shown here is derived from an EMBL/GenBank/DDBJ whole genome shotgun (WGS) entry which is preliminary data.</text>
</comment>
<dbReference type="PANTHER" id="PTHR30349:SF81">
    <property type="entry name" value="TYROSINE RECOMBINASE XERC"/>
    <property type="match status" value="1"/>
</dbReference>
<gene>
    <name evidence="7" type="ORF">AN221_11130</name>
</gene>
<accession>A0A1E7LX37</accession>
<evidence type="ECO:0000259" key="6">
    <source>
        <dbReference type="PROSITE" id="PS51900"/>
    </source>
</evidence>
<evidence type="ECO:0000256" key="4">
    <source>
        <dbReference type="PROSITE-ProRule" id="PRU01248"/>
    </source>
</evidence>
<dbReference type="InterPro" id="IPR044068">
    <property type="entry name" value="CB"/>
</dbReference>
<sequence>MDGFCSPVHVVLGCGVSFAVQRLRLSADGPVSYTVVGADGLPVDAVEEFLGYLAARGASPNTVQGYAYDLRDFFVWLEQTGLDFRRVRLEVLAQFFDWLRRPKPARAPGVFVLPGVGQALENTTLQRKRAALASFYRFHARRDEDVPALLGNLLGRQPTGSYTPMLAHTQRGGEVEYSPIRIPAHRKPPRTLTENEVQRLMSACNRRRDRFLIALLDDSGLRISEALGLRHADLNLRKGEVHVVPRENNANRARVKGMKGRIIPVRPELFDRYAAYMESEYGALDCDFVFANLFRAPIGSPMTRANVNELVERLQKRTGITHFSPHACRHTYATRLLRAEVPIEVVAELLGHASPQTTAEIYSHLDVEDHRRVLLSAGIIRDGASAR</sequence>
<dbReference type="Gene3D" id="1.10.150.130">
    <property type="match status" value="1"/>
</dbReference>
<dbReference type="GO" id="GO:0015074">
    <property type="term" value="P:DNA integration"/>
    <property type="evidence" value="ECO:0007669"/>
    <property type="project" value="UniProtKB-KW"/>
</dbReference>
<reference evidence="7 8" key="1">
    <citation type="journal article" date="2016" name="Front. Microbiol.">
        <title>Comparative Genomics Analysis of Streptomyces Species Reveals Their Adaptation to the Marine Environment and Their Diversity at the Genomic Level.</title>
        <authorList>
            <person name="Tian X."/>
            <person name="Zhang Z."/>
            <person name="Yang T."/>
            <person name="Chen M."/>
            <person name="Li J."/>
            <person name="Chen F."/>
            <person name="Yang J."/>
            <person name="Li W."/>
            <person name="Zhang B."/>
            <person name="Zhang Z."/>
            <person name="Wu J."/>
            <person name="Zhang C."/>
            <person name="Long L."/>
            <person name="Xiao J."/>
        </authorList>
    </citation>
    <scope>NUCLEOTIDE SEQUENCE [LARGE SCALE GENOMIC DNA]</scope>
    <source>
        <strain evidence="7 8">SCSIO M10372</strain>
    </source>
</reference>
<dbReference type="PROSITE" id="PS51900">
    <property type="entry name" value="CB"/>
    <property type="match status" value="1"/>
</dbReference>
<dbReference type="InterPro" id="IPR002104">
    <property type="entry name" value="Integrase_catalytic"/>
</dbReference>